<dbReference type="PANTHER" id="PTHR41964:SF1">
    <property type="entry name" value="GLOBAL NITROGEN REGULATOR NRPR"/>
    <property type="match status" value="1"/>
</dbReference>
<dbReference type="HOGENOM" id="CLU_073525_0_0_2"/>
<gene>
    <name evidence="3" type="ordered locus">Mpet_1255</name>
</gene>
<reference evidence="3 4" key="1">
    <citation type="journal article" date="2010" name="Stand. Genomic Sci.">
        <title>Complete genome sequence of Methanoplanus petrolearius type strain (SEBR 4847).</title>
        <authorList>
            <person name="Brambilla E."/>
            <person name="Djao O.D."/>
            <person name="Daligault H."/>
            <person name="Lapidus A."/>
            <person name="Lucas S."/>
            <person name="Hammon N."/>
            <person name="Nolan M."/>
            <person name="Tice H."/>
            <person name="Cheng J.F."/>
            <person name="Han C."/>
            <person name="Tapia R."/>
            <person name="Goodwin L."/>
            <person name="Pitluck S."/>
            <person name="Liolios K."/>
            <person name="Ivanova N."/>
            <person name="Mavromatis K."/>
            <person name="Mikhailova N."/>
            <person name="Pati A."/>
            <person name="Chen A."/>
            <person name="Palaniappan K."/>
            <person name="Land M."/>
            <person name="Hauser L."/>
            <person name="Chang Y.J."/>
            <person name="Jeffries C.D."/>
            <person name="Rohde M."/>
            <person name="Spring S."/>
            <person name="Sikorski J."/>
            <person name="Goker M."/>
            <person name="Woyke T."/>
            <person name="Bristow J."/>
            <person name="Eisen J.A."/>
            <person name="Markowitz V."/>
            <person name="Hugenholtz P."/>
            <person name="Kyrpides N.C."/>
            <person name="Klenk H.P."/>
        </authorList>
    </citation>
    <scope>NUCLEOTIDE SEQUENCE [LARGE SCALE GENOMIC DNA]</scope>
    <source>
        <strain evidence="4">DSM 11571 / OCM 486 / SEBR 4847</strain>
    </source>
</reference>
<evidence type="ECO:0000259" key="1">
    <source>
        <dbReference type="Pfam" id="PF01995"/>
    </source>
</evidence>
<dbReference type="AlphaFoldDB" id="E1RE52"/>
<dbReference type="PANTHER" id="PTHR41964">
    <property type="entry name" value="GLOBAL NITROGEN REGULATOR NRPR"/>
    <property type="match status" value="1"/>
</dbReference>
<protein>
    <submittedName>
        <fullName evidence="3">Uncharacterized protein</fullName>
    </submittedName>
</protein>
<feature type="domain" description="Ribonuclease R winged-helix" evidence="2">
    <location>
        <begin position="34"/>
        <end position="98"/>
    </location>
</feature>
<dbReference type="InterPro" id="IPR002846">
    <property type="entry name" value="NRD"/>
</dbReference>
<dbReference type="Proteomes" id="UP000006565">
    <property type="component" value="Chromosome"/>
</dbReference>
<dbReference type="eggNOG" id="arCOG02710">
    <property type="taxonomic scope" value="Archaea"/>
</dbReference>
<dbReference type="InterPro" id="IPR036984">
    <property type="entry name" value="NrpR_dom_sf"/>
</dbReference>
<evidence type="ECO:0000259" key="2">
    <source>
        <dbReference type="Pfam" id="PF08461"/>
    </source>
</evidence>
<dbReference type="STRING" id="679926.Mpet_1255"/>
<feature type="domain" description="NrpR regulatory" evidence="1">
    <location>
        <begin position="108"/>
        <end position="337"/>
    </location>
</feature>
<evidence type="ECO:0000313" key="3">
    <source>
        <dbReference type="EMBL" id="ADN36015.1"/>
    </source>
</evidence>
<name>E1RE52_METP4</name>
<dbReference type="Pfam" id="PF08461">
    <property type="entry name" value="WHD_RNase_R"/>
    <property type="match status" value="1"/>
</dbReference>
<organism evidence="3 4">
    <name type="scientific">Methanolacinia petrolearia (strain DSM 11571 / OCM 486 / SEBR 4847)</name>
    <name type="common">Methanoplanus petrolearius</name>
    <dbReference type="NCBI Taxonomy" id="679926"/>
    <lineage>
        <taxon>Archaea</taxon>
        <taxon>Methanobacteriati</taxon>
        <taxon>Methanobacteriota</taxon>
        <taxon>Stenosarchaea group</taxon>
        <taxon>Methanomicrobia</taxon>
        <taxon>Methanomicrobiales</taxon>
        <taxon>Methanomicrobiaceae</taxon>
        <taxon>Methanolacinia</taxon>
    </lineage>
</organism>
<sequence>MRAVLKRTRHRDGAKKYRSSSVSMSFIRSERKCIEILRILKDHPEPVGAKRLSELMSERGFVLTDRAVQYYLSYLDDMGFTKKVGNRGRLLTAKGISETERALVDERIGFIISRLEKLAFKSDFNPETGRGNVGYNLSVVPEDQVNGVSGAFDEVIESGYSFFSRYKIIDTDPRIPSGYAGFLTVCSITMDGVLQKMGVPVRMAYGGVIDIKNGKPLGFSNLIGYRGTTIDPLSLFITSGNTSIGQTCAEKAGSVLANVRQVPQDAADLVSEGSRLMRECGFLFPVDMGSGVLNTPVDPCRISLIAYSGMNLIGNAVEKGFELRNEIGAGNMPFSFFE</sequence>
<dbReference type="Pfam" id="PF01995">
    <property type="entry name" value="NRD1_2"/>
    <property type="match status" value="1"/>
</dbReference>
<proteinExistence type="predicted"/>
<dbReference type="KEGG" id="mpi:Mpet_1255"/>
<dbReference type="InterPro" id="IPR038982">
    <property type="entry name" value="NrpR"/>
</dbReference>
<dbReference type="Gene3D" id="3.30.70.1360">
    <property type="entry name" value="mj0159-like"/>
    <property type="match status" value="1"/>
</dbReference>
<evidence type="ECO:0000313" key="4">
    <source>
        <dbReference type="Proteomes" id="UP000006565"/>
    </source>
</evidence>
<dbReference type="EMBL" id="CP002117">
    <property type="protein sequence ID" value="ADN36015.1"/>
    <property type="molecule type" value="Genomic_DNA"/>
</dbReference>
<keyword evidence="4" id="KW-1185">Reference proteome</keyword>
<dbReference type="InterPro" id="IPR013668">
    <property type="entry name" value="RNase_R_HTH_12"/>
</dbReference>
<accession>E1RE52</accession>